<feature type="region of interest" description="Disordered" evidence="1">
    <location>
        <begin position="439"/>
        <end position="473"/>
    </location>
</feature>
<sequence>MNDKQYRMMTQVAVKERWLRLPNASEDEENSKFKTCNLLMKYNQTMSEETMSKIIMEARSAPIGKDNDLIDFRAFMTIGENAHRVGPNIPEDFAQMAPPISRGIFDEIFNKEQRTGYISYETGRSITSNVRAMADALRPHSILFPDYACQTNIPINNPNGLHAAVLHGYTIEGDGLHLPVEALYNYDILAGSPSEQSGSKLGLYMVMGPGNDVLCGETIGNGRGYERQVALDPTFTMGVRRVKKNTTTIVPVYDQKVGVCFYLAKEKETHHKVASDLINVCKYNTRSRVADRMSKDLAVIKLGSLLLDQERSHSEIYTQNGVQTVILHNFNFTPDRNWSVFPFVYKKEDFSVNEEADINSVPAPTDDYSADFYAEGAQMYAQQEEDDDDEGQNNYNPMLKLIGEASSGVQKSAETVYTAMPDVQEPKKGKTVEKALSKMRYGGSITGRESKPKSKVKQVGGPSTSKALDLNAL</sequence>
<gene>
    <name evidence="2" type="ORF">tc2005_p104</name>
</gene>
<evidence type="ECO:0000256" key="1">
    <source>
        <dbReference type="SAM" id="MobiDB-lite"/>
    </source>
</evidence>
<protein>
    <submittedName>
        <fullName evidence="2">Uncharacterized protein</fullName>
    </submittedName>
</protein>
<dbReference type="EMBL" id="KU096999">
    <property type="protein sequence ID" value="AMW36248.1"/>
    <property type="molecule type" value="Genomic_DNA"/>
</dbReference>
<name>A0A145VVK0_9VIRU</name>
<organism evidence="2">
    <name type="scientific">Abalone herpesvirus Taiwan/2005</name>
    <dbReference type="NCBI Taxonomy" id="1821058"/>
    <lineage>
        <taxon>Viruses</taxon>
        <taxon>Duplodnaviria</taxon>
        <taxon>Heunggongvirae</taxon>
        <taxon>Peploviricota</taxon>
        <taxon>Herviviricetes</taxon>
        <taxon>Herpesvirales</taxon>
    </lineage>
</organism>
<proteinExistence type="predicted"/>
<reference evidence="2" key="1">
    <citation type="submission" date="2015-11" db="EMBL/GenBank/DDBJ databases">
        <authorList>
            <person name="Chen M.H."/>
            <person name="Kuo S.T."/>
            <person name="Chang P.H."/>
        </authorList>
    </citation>
    <scope>NUCLEOTIDE SEQUENCE</scope>
    <source>
        <strain evidence="2">Taiwan/2005</strain>
    </source>
</reference>
<evidence type="ECO:0000313" key="2">
    <source>
        <dbReference type="EMBL" id="AMW36248.1"/>
    </source>
</evidence>
<accession>A0A145VVK0</accession>